<organism evidence="5 6">
    <name type="scientific">Dissophora globulifera</name>
    <dbReference type="NCBI Taxonomy" id="979702"/>
    <lineage>
        <taxon>Eukaryota</taxon>
        <taxon>Fungi</taxon>
        <taxon>Fungi incertae sedis</taxon>
        <taxon>Mucoromycota</taxon>
        <taxon>Mortierellomycotina</taxon>
        <taxon>Mortierellomycetes</taxon>
        <taxon>Mortierellales</taxon>
        <taxon>Mortierellaceae</taxon>
        <taxon>Dissophora</taxon>
    </lineage>
</organism>
<evidence type="ECO:0000256" key="2">
    <source>
        <dbReference type="ARBA" id="ARBA00004613"/>
    </source>
</evidence>
<dbReference type="Pfam" id="PF20147">
    <property type="entry name" value="Crinkler"/>
    <property type="match status" value="1"/>
</dbReference>
<dbReference type="InterPro" id="IPR045379">
    <property type="entry name" value="Crinkler_N"/>
</dbReference>
<proteinExistence type="predicted"/>
<dbReference type="EMBL" id="JAAAIP010001247">
    <property type="protein sequence ID" value="KAG0308800.1"/>
    <property type="molecule type" value="Genomic_DNA"/>
</dbReference>
<comment type="caution">
    <text evidence="5">The sequence shown here is derived from an EMBL/GenBank/DDBJ whole genome shotgun (WGS) entry which is preliminary data.</text>
</comment>
<reference evidence="5" key="1">
    <citation type="journal article" date="2020" name="Fungal Divers.">
        <title>Resolving the Mortierellaceae phylogeny through synthesis of multi-gene phylogenetics and phylogenomics.</title>
        <authorList>
            <person name="Vandepol N."/>
            <person name="Liber J."/>
            <person name="Desiro A."/>
            <person name="Na H."/>
            <person name="Kennedy M."/>
            <person name="Barry K."/>
            <person name="Grigoriev I.V."/>
            <person name="Miller A.N."/>
            <person name="O'Donnell K."/>
            <person name="Stajich J.E."/>
            <person name="Bonito G."/>
        </authorList>
    </citation>
    <scope>NUCLEOTIDE SEQUENCE</scope>
    <source>
        <strain evidence="5">REB-010B</strain>
    </source>
</reference>
<evidence type="ECO:0000313" key="5">
    <source>
        <dbReference type="EMBL" id="KAG0308800.1"/>
    </source>
</evidence>
<evidence type="ECO:0000259" key="4">
    <source>
        <dbReference type="Pfam" id="PF20147"/>
    </source>
</evidence>
<protein>
    <recommendedName>
        <fullName evidence="4">Crinkler effector protein N-terminal domain-containing protein</fullName>
    </recommendedName>
</protein>
<evidence type="ECO:0000256" key="3">
    <source>
        <dbReference type="ARBA" id="ARBA00022525"/>
    </source>
</evidence>
<gene>
    <name evidence="5" type="ORF">BGZ99_001057</name>
</gene>
<accession>A0A9P6R1X8</accession>
<name>A0A9P6R1X8_9FUNG</name>
<evidence type="ECO:0000256" key="1">
    <source>
        <dbReference type="ARBA" id="ARBA00004340"/>
    </source>
</evidence>
<evidence type="ECO:0000313" key="6">
    <source>
        <dbReference type="Proteomes" id="UP000738325"/>
    </source>
</evidence>
<keyword evidence="3" id="KW-0964">Secreted</keyword>
<dbReference type="GO" id="GO:0043657">
    <property type="term" value="C:host cell"/>
    <property type="evidence" value="ECO:0007669"/>
    <property type="project" value="UniProtKB-SubCell"/>
</dbReference>
<dbReference type="GO" id="GO:0005576">
    <property type="term" value="C:extracellular region"/>
    <property type="evidence" value="ECO:0007669"/>
    <property type="project" value="UniProtKB-SubCell"/>
</dbReference>
<dbReference type="AlphaFoldDB" id="A0A9P6R1X8"/>
<keyword evidence="6" id="KW-1185">Reference proteome</keyword>
<dbReference type="Proteomes" id="UP000738325">
    <property type="component" value="Unassembled WGS sequence"/>
</dbReference>
<dbReference type="OrthoDB" id="2415938at2759"/>
<comment type="subcellular location">
    <subcellularLocation>
        <location evidence="1">Host cell</location>
    </subcellularLocation>
    <subcellularLocation>
        <location evidence="2">Secreted</location>
    </subcellularLocation>
</comment>
<feature type="domain" description="Crinkler effector protein N-terminal" evidence="4">
    <location>
        <begin position="2"/>
        <end position="104"/>
    </location>
</feature>
<sequence>MNAFSVSLDSASSVADLRDLIKAKKPVAFADIDADELSLWRVSIPVTVANSRTPVALVTNLALDLDNHTQYLYVSIKHTPLPTDRVSDIFSKPPEKNAVHVLVQKPI</sequence>